<protein>
    <submittedName>
        <fullName evidence="1">Uncharacterized protein</fullName>
    </submittedName>
</protein>
<accession>A0A371IA62</accession>
<dbReference type="AlphaFoldDB" id="A0A371IA62"/>
<dbReference type="Proteomes" id="UP000257109">
    <property type="component" value="Unassembled WGS sequence"/>
</dbReference>
<comment type="caution">
    <text evidence="1">The sequence shown here is derived from an EMBL/GenBank/DDBJ whole genome shotgun (WGS) entry which is preliminary data.</text>
</comment>
<sequence>MKLSNAKDVISYDTFIGHLFSFTNHVFVPLDSFGALDAFAALETFGRLLSLEVKFLTDLLKTCHTLFRIDKAQMEAPCVNNSAEEYAKECLQELLTEYKIATSVISARYTIWTLEYMQRQVESHLEPNSFGKMQVENEVEELVMEMTHSRL</sequence>
<dbReference type="EMBL" id="QJKJ01000553">
    <property type="protein sequence ID" value="RDY11931.1"/>
    <property type="molecule type" value="Genomic_DNA"/>
</dbReference>
<gene>
    <name evidence="1" type="ORF">CR513_03342</name>
</gene>
<keyword evidence="2" id="KW-1185">Reference proteome</keyword>
<feature type="non-terminal residue" evidence="1">
    <location>
        <position position="1"/>
    </location>
</feature>
<organism evidence="1 2">
    <name type="scientific">Mucuna pruriens</name>
    <name type="common">Velvet bean</name>
    <name type="synonym">Dolichos pruriens</name>
    <dbReference type="NCBI Taxonomy" id="157652"/>
    <lineage>
        <taxon>Eukaryota</taxon>
        <taxon>Viridiplantae</taxon>
        <taxon>Streptophyta</taxon>
        <taxon>Embryophyta</taxon>
        <taxon>Tracheophyta</taxon>
        <taxon>Spermatophyta</taxon>
        <taxon>Magnoliopsida</taxon>
        <taxon>eudicotyledons</taxon>
        <taxon>Gunneridae</taxon>
        <taxon>Pentapetalae</taxon>
        <taxon>rosids</taxon>
        <taxon>fabids</taxon>
        <taxon>Fabales</taxon>
        <taxon>Fabaceae</taxon>
        <taxon>Papilionoideae</taxon>
        <taxon>50 kb inversion clade</taxon>
        <taxon>NPAAA clade</taxon>
        <taxon>indigoferoid/millettioid clade</taxon>
        <taxon>Phaseoleae</taxon>
        <taxon>Mucuna</taxon>
    </lineage>
</organism>
<evidence type="ECO:0000313" key="1">
    <source>
        <dbReference type="EMBL" id="RDY11931.1"/>
    </source>
</evidence>
<name>A0A371IA62_MUCPR</name>
<reference evidence="1" key="1">
    <citation type="submission" date="2018-05" db="EMBL/GenBank/DDBJ databases">
        <title>Draft genome of Mucuna pruriens seed.</title>
        <authorList>
            <person name="Nnadi N.E."/>
            <person name="Vos R."/>
            <person name="Hasami M.H."/>
            <person name="Devisetty U.K."/>
            <person name="Aguiy J.C."/>
        </authorList>
    </citation>
    <scope>NUCLEOTIDE SEQUENCE [LARGE SCALE GENOMIC DNA]</scope>
    <source>
        <strain evidence="1">JCA_2017</strain>
    </source>
</reference>
<proteinExistence type="predicted"/>
<evidence type="ECO:0000313" key="2">
    <source>
        <dbReference type="Proteomes" id="UP000257109"/>
    </source>
</evidence>